<feature type="region of interest" description="Disordered" evidence="1">
    <location>
        <begin position="29"/>
        <end position="100"/>
    </location>
</feature>
<feature type="compositionally biased region" description="Basic and acidic residues" evidence="1">
    <location>
        <begin position="49"/>
        <end position="70"/>
    </location>
</feature>
<name>A0A7X0JKS4_9HYPH</name>
<proteinExistence type="predicted"/>
<evidence type="ECO:0000313" key="2">
    <source>
        <dbReference type="EMBL" id="MBB6509025.1"/>
    </source>
</evidence>
<reference evidence="2 3" key="1">
    <citation type="submission" date="2020-08" db="EMBL/GenBank/DDBJ databases">
        <title>The Agave Microbiome: Exploring the role of microbial communities in plant adaptations to desert environments.</title>
        <authorList>
            <person name="Partida-Martinez L.P."/>
        </authorList>
    </citation>
    <scope>NUCLEOTIDE SEQUENCE [LARGE SCALE GENOMIC DNA]</scope>
    <source>
        <strain evidence="2 3">AS3.12</strain>
    </source>
</reference>
<organism evidence="2 3">
    <name type="scientific">Rhizobium soli</name>
    <dbReference type="NCBI Taxonomy" id="424798"/>
    <lineage>
        <taxon>Bacteria</taxon>
        <taxon>Pseudomonadati</taxon>
        <taxon>Pseudomonadota</taxon>
        <taxon>Alphaproteobacteria</taxon>
        <taxon>Hyphomicrobiales</taxon>
        <taxon>Rhizobiaceae</taxon>
        <taxon>Rhizobium/Agrobacterium group</taxon>
        <taxon>Rhizobium</taxon>
    </lineage>
</organism>
<protein>
    <submittedName>
        <fullName evidence="2">Uncharacterized protein</fullName>
    </submittedName>
</protein>
<feature type="compositionally biased region" description="Basic residues" evidence="1">
    <location>
        <begin position="71"/>
        <end position="83"/>
    </location>
</feature>
<comment type="caution">
    <text evidence="2">The sequence shown here is derived from an EMBL/GenBank/DDBJ whole genome shotgun (WGS) entry which is preliminary data.</text>
</comment>
<sequence>MIKARTLPPTSLIPVLVTGTQPRRVRAVNDASRVTTSPASKDLGALASCDRHRNEGSVEQRRAGRAERSRAGRLAHRNTARLNHRNERRVTESFEQVALP</sequence>
<evidence type="ECO:0000256" key="1">
    <source>
        <dbReference type="SAM" id="MobiDB-lite"/>
    </source>
</evidence>
<gene>
    <name evidence="2" type="ORF">F4695_002382</name>
</gene>
<dbReference type="AlphaFoldDB" id="A0A7X0JKS4"/>
<dbReference type="Proteomes" id="UP000585437">
    <property type="component" value="Unassembled WGS sequence"/>
</dbReference>
<keyword evidence="3" id="KW-1185">Reference proteome</keyword>
<evidence type="ECO:0000313" key="3">
    <source>
        <dbReference type="Proteomes" id="UP000585437"/>
    </source>
</evidence>
<accession>A0A7X0JKS4</accession>
<dbReference type="EMBL" id="JACHBU010000004">
    <property type="protein sequence ID" value="MBB6509025.1"/>
    <property type="molecule type" value="Genomic_DNA"/>
</dbReference>